<dbReference type="PROSITE" id="PS00329">
    <property type="entry name" value="HSP70_2"/>
    <property type="match status" value="1"/>
</dbReference>
<gene>
    <name evidence="9" type="ordered locus">PCC7424_2420</name>
</gene>
<feature type="repeat" description="TPR" evidence="6">
    <location>
        <begin position="369"/>
        <end position="402"/>
    </location>
</feature>
<dbReference type="PROSITE" id="PS50005">
    <property type="entry name" value="TPR"/>
    <property type="match status" value="1"/>
</dbReference>
<dbReference type="PRINTS" id="PR00301">
    <property type="entry name" value="HEATSHOCK70"/>
</dbReference>
<dbReference type="GO" id="GO:0005524">
    <property type="term" value="F:ATP binding"/>
    <property type="evidence" value="ECO:0007669"/>
    <property type="project" value="UniProtKB-KW"/>
</dbReference>
<dbReference type="InterPro" id="IPR019734">
    <property type="entry name" value="TPR_rpt"/>
</dbReference>
<evidence type="ECO:0000256" key="5">
    <source>
        <dbReference type="ARBA" id="ARBA00023186"/>
    </source>
</evidence>
<dbReference type="STRING" id="65393.PCC7424_2420"/>
<dbReference type="FunFam" id="3.30.420.40:FF:000028">
    <property type="entry name" value="heat shock 70 kDa protein-like"/>
    <property type="match status" value="1"/>
</dbReference>
<dbReference type="InterPro" id="IPR018181">
    <property type="entry name" value="Heat_shock_70_CS"/>
</dbReference>
<keyword evidence="4 9" id="KW-0346">Stress response</keyword>
<feature type="compositionally biased region" description="Basic and acidic residues" evidence="8">
    <location>
        <begin position="422"/>
        <end position="434"/>
    </location>
</feature>
<dbReference type="EMBL" id="CP001291">
    <property type="protein sequence ID" value="ACK70841.1"/>
    <property type="molecule type" value="Genomic_DNA"/>
</dbReference>
<dbReference type="Pfam" id="PF00012">
    <property type="entry name" value="HSP70"/>
    <property type="match status" value="1"/>
</dbReference>
<organism evidence="9 10">
    <name type="scientific">Gloeothece citriformis (strain PCC 7424)</name>
    <name type="common">Cyanothece sp. (strain PCC 7424)</name>
    <dbReference type="NCBI Taxonomy" id="65393"/>
    <lineage>
        <taxon>Bacteria</taxon>
        <taxon>Bacillati</taxon>
        <taxon>Cyanobacteriota</taxon>
        <taxon>Cyanophyceae</taxon>
        <taxon>Oscillatoriophycideae</taxon>
        <taxon>Chroococcales</taxon>
        <taxon>Aphanothecaceae</taxon>
        <taxon>Gloeothece</taxon>
        <taxon>Gloeothece citriformis</taxon>
    </lineage>
</organism>
<dbReference type="KEGG" id="cyc:PCC7424_2420"/>
<reference evidence="10" key="1">
    <citation type="journal article" date="2011" name="MBio">
        <title>Novel metabolic attributes of the genus Cyanothece, comprising a group of unicellular nitrogen-fixing Cyanobacteria.</title>
        <authorList>
            <person name="Bandyopadhyay A."/>
            <person name="Elvitigala T."/>
            <person name="Welsh E."/>
            <person name="Stockel J."/>
            <person name="Liberton M."/>
            <person name="Min H."/>
            <person name="Sherman L.A."/>
            <person name="Pakrasi H.B."/>
        </authorList>
    </citation>
    <scope>NUCLEOTIDE SEQUENCE [LARGE SCALE GENOMIC DNA]</scope>
    <source>
        <strain evidence="10">PCC 7424</strain>
    </source>
</reference>
<dbReference type="OrthoDB" id="518063at2"/>
<evidence type="ECO:0000256" key="7">
    <source>
        <dbReference type="RuleBase" id="RU003322"/>
    </source>
</evidence>
<comment type="similarity">
    <text evidence="1 7">Belongs to the heat shock protein 70 family.</text>
</comment>
<evidence type="ECO:0000256" key="8">
    <source>
        <dbReference type="SAM" id="MobiDB-lite"/>
    </source>
</evidence>
<dbReference type="Pfam" id="PF13414">
    <property type="entry name" value="TPR_11"/>
    <property type="match status" value="1"/>
</dbReference>
<dbReference type="HOGENOM" id="CLU_454856_0_0_3"/>
<dbReference type="InterPro" id="IPR043129">
    <property type="entry name" value="ATPase_NBD"/>
</dbReference>
<keyword evidence="2 7" id="KW-0547">Nucleotide-binding</keyword>
<sequence length="649" mass="73968">MLKLGIDFGTCYSSAALLLEDIPTPIPAPLTPGYALPSSVFITEGGDILVGQAAENKRQKKPQRYRREFKRDLGSPDPYTLGNVSMLPEELIAEVLKKMKCEAEKVAQARGEKSLRDVLLTVPATYSSYKRNLMQEAGEKAGFKHIELLEEPVAAAIYYSRHSQINDGDIILVYDLGGGTFDATLMQKQGDKYQFLGMPKGLANCGGTDFDRLIYQELKHKCSAALRQQLEPKEAWLARAIVGDMCRDLKHQLSEQSEASIYIPMGLGQVEPFELTREAFNDMISPLIEETLDCCEQLVRSAAQDWQQVKQMLLVGGSSRIPYVKAAIERRFNISPFLVDKPELAVCLGAAISDNIPKPEPVPSQKEIIETHINSGDNLYQQGKLEEAITKYKQAIQLNANNTVACHKLEIAEQSLRDKQEAEIQRQRQQETKRQSQLKIKKEHQSSENEIQQASQKRQSELKAQEKNSRLSYNANLYFRDLIPYLQSQGFSFYPDVDFKEYELVCLALLNKEKVSFGYLLNDSWNYKIIFFISYFDKLICIDHWKTFSNFCINCANKYELNSISNLGNNCSLLCPIIVTDKVDIYLIDKVSKQKTSFLDMPKKKLMLPGIYELNNRQVIFPKNDNTFLGSFDKIFNHWRKYISQMLTH</sequence>
<protein>
    <submittedName>
        <fullName evidence="9">Heat shock protein 70</fullName>
    </submittedName>
</protein>
<keyword evidence="5" id="KW-0143">Chaperone</keyword>
<evidence type="ECO:0000256" key="6">
    <source>
        <dbReference type="PROSITE-ProRule" id="PRU00339"/>
    </source>
</evidence>
<evidence type="ECO:0000256" key="2">
    <source>
        <dbReference type="ARBA" id="ARBA00022741"/>
    </source>
</evidence>
<keyword evidence="10" id="KW-1185">Reference proteome</keyword>
<feature type="region of interest" description="Disordered" evidence="8">
    <location>
        <begin position="422"/>
        <end position="459"/>
    </location>
</feature>
<accession>B7KJ05</accession>
<evidence type="ECO:0000256" key="3">
    <source>
        <dbReference type="ARBA" id="ARBA00022840"/>
    </source>
</evidence>
<dbReference type="GO" id="GO:0140662">
    <property type="term" value="F:ATP-dependent protein folding chaperone"/>
    <property type="evidence" value="ECO:0007669"/>
    <property type="project" value="InterPro"/>
</dbReference>
<dbReference type="InterPro" id="IPR011990">
    <property type="entry name" value="TPR-like_helical_dom_sf"/>
</dbReference>
<dbReference type="eggNOG" id="COG0443">
    <property type="taxonomic scope" value="Bacteria"/>
</dbReference>
<dbReference type="SMART" id="SM00028">
    <property type="entry name" value="TPR"/>
    <property type="match status" value="1"/>
</dbReference>
<dbReference type="Gene3D" id="1.25.40.10">
    <property type="entry name" value="Tetratricopeptide repeat domain"/>
    <property type="match status" value="1"/>
</dbReference>
<feature type="compositionally biased region" description="Polar residues" evidence="8">
    <location>
        <begin position="448"/>
        <end position="457"/>
    </location>
</feature>
<evidence type="ECO:0000313" key="9">
    <source>
        <dbReference type="EMBL" id="ACK70841.1"/>
    </source>
</evidence>
<dbReference type="Proteomes" id="UP000002384">
    <property type="component" value="Chromosome"/>
</dbReference>
<dbReference type="SUPFAM" id="SSF48452">
    <property type="entry name" value="TPR-like"/>
    <property type="match status" value="1"/>
</dbReference>
<dbReference type="AlphaFoldDB" id="B7KJ05"/>
<evidence type="ECO:0000256" key="4">
    <source>
        <dbReference type="ARBA" id="ARBA00023016"/>
    </source>
</evidence>
<keyword evidence="6" id="KW-0802">TPR repeat</keyword>
<evidence type="ECO:0000256" key="1">
    <source>
        <dbReference type="ARBA" id="ARBA00007381"/>
    </source>
</evidence>
<dbReference type="PANTHER" id="PTHR19375">
    <property type="entry name" value="HEAT SHOCK PROTEIN 70KDA"/>
    <property type="match status" value="1"/>
</dbReference>
<dbReference type="Gene3D" id="3.90.640.10">
    <property type="entry name" value="Actin, Chain A, domain 4"/>
    <property type="match status" value="1"/>
</dbReference>
<dbReference type="PROSITE" id="PS01036">
    <property type="entry name" value="HSP70_3"/>
    <property type="match status" value="1"/>
</dbReference>
<dbReference type="SUPFAM" id="SSF53067">
    <property type="entry name" value="Actin-like ATPase domain"/>
    <property type="match status" value="2"/>
</dbReference>
<evidence type="ECO:0000313" key="10">
    <source>
        <dbReference type="Proteomes" id="UP000002384"/>
    </source>
</evidence>
<dbReference type="Gene3D" id="3.30.420.40">
    <property type="match status" value="2"/>
</dbReference>
<proteinExistence type="inferred from homology"/>
<keyword evidence="3 7" id="KW-0067">ATP-binding</keyword>
<name>B7KJ05_GLOC7</name>
<dbReference type="RefSeq" id="WP_015954445.1">
    <property type="nucleotide sequence ID" value="NC_011729.1"/>
</dbReference>
<dbReference type="InterPro" id="IPR013126">
    <property type="entry name" value="Hsp_70_fam"/>
</dbReference>